<reference evidence="1" key="1">
    <citation type="submission" date="2013-11" db="EMBL/GenBank/DDBJ databases">
        <title>The Genome Sequence of Phytophthora parasitica CJ02B3.</title>
        <authorList>
            <consortium name="The Broad Institute Genomics Platform"/>
            <person name="Russ C."/>
            <person name="Tyler B."/>
            <person name="Panabieres F."/>
            <person name="Shan W."/>
            <person name="Tripathy S."/>
            <person name="Grunwald N."/>
            <person name="Machado M."/>
            <person name="Johnson C.S."/>
            <person name="Arredondo F."/>
            <person name="Hong C."/>
            <person name="Coffey M."/>
            <person name="Young S.K."/>
            <person name="Zeng Q."/>
            <person name="Gargeya S."/>
            <person name="Fitzgerald M."/>
            <person name="Abouelleil A."/>
            <person name="Alvarado L."/>
            <person name="Chapman S.B."/>
            <person name="Gainer-Dewar J."/>
            <person name="Goldberg J."/>
            <person name="Griggs A."/>
            <person name="Gujja S."/>
            <person name="Hansen M."/>
            <person name="Howarth C."/>
            <person name="Imamovic A."/>
            <person name="Ireland A."/>
            <person name="Larimer J."/>
            <person name="McCowan C."/>
            <person name="Murphy C."/>
            <person name="Pearson M."/>
            <person name="Poon T.W."/>
            <person name="Priest M."/>
            <person name="Roberts A."/>
            <person name="Saif S."/>
            <person name="Shea T."/>
            <person name="Sykes S."/>
            <person name="Wortman J."/>
            <person name="Nusbaum C."/>
            <person name="Birren B."/>
        </authorList>
    </citation>
    <scope>NUCLEOTIDE SEQUENCE [LARGE SCALE GENOMIC DNA]</scope>
    <source>
        <strain evidence="1">CJ02B3</strain>
    </source>
</reference>
<sequence length="123" mass="13917">VLYPSDRSVASEATDSVISGSRKARPQISRRSRLLVSIIDTADKTSRPENPSAISISKRPLPRVLLLLWFIVVLVTRRHLALRLDKSRASRLALIPAKLANTAVDKLQLHLRRWIDFYQPTNP</sequence>
<name>W2FNQ9_PHYNI</name>
<dbReference type="AlphaFoldDB" id="W2FNQ9"/>
<accession>W2FNQ9</accession>
<feature type="non-terminal residue" evidence="1">
    <location>
        <position position="1"/>
    </location>
</feature>
<protein>
    <submittedName>
        <fullName evidence="1">Uncharacterized protein</fullName>
    </submittedName>
</protein>
<evidence type="ECO:0000313" key="1">
    <source>
        <dbReference type="EMBL" id="ETK71695.1"/>
    </source>
</evidence>
<organism evidence="1">
    <name type="scientific">Phytophthora nicotianae</name>
    <name type="common">Potato buckeye rot agent</name>
    <name type="synonym">Phytophthora parasitica</name>
    <dbReference type="NCBI Taxonomy" id="4792"/>
    <lineage>
        <taxon>Eukaryota</taxon>
        <taxon>Sar</taxon>
        <taxon>Stramenopiles</taxon>
        <taxon>Oomycota</taxon>
        <taxon>Peronosporomycetes</taxon>
        <taxon>Peronosporales</taxon>
        <taxon>Peronosporaceae</taxon>
        <taxon>Phytophthora</taxon>
    </lineage>
</organism>
<dbReference type="EMBL" id="KI689775">
    <property type="protein sequence ID" value="ETK71695.1"/>
    <property type="molecule type" value="Genomic_DNA"/>
</dbReference>
<dbReference type="Proteomes" id="UP000053236">
    <property type="component" value="Unassembled WGS sequence"/>
</dbReference>
<proteinExistence type="predicted"/>
<gene>
    <name evidence="1" type="ORF">L915_21104</name>
</gene>